<evidence type="ECO:0000256" key="1">
    <source>
        <dbReference type="SAM" id="MobiDB-lite"/>
    </source>
</evidence>
<evidence type="ECO:0000313" key="4">
    <source>
        <dbReference type="Proteomes" id="UP000198582"/>
    </source>
</evidence>
<organism evidence="3 4">
    <name type="scientific">Amycolatopsis saalfeldensis</name>
    <dbReference type="NCBI Taxonomy" id="394193"/>
    <lineage>
        <taxon>Bacteria</taxon>
        <taxon>Bacillati</taxon>
        <taxon>Actinomycetota</taxon>
        <taxon>Actinomycetes</taxon>
        <taxon>Pseudonocardiales</taxon>
        <taxon>Pseudonocardiaceae</taxon>
        <taxon>Amycolatopsis</taxon>
    </lineage>
</organism>
<dbReference type="STRING" id="394193.SAMN04489732_1508"/>
<evidence type="ECO:0000313" key="3">
    <source>
        <dbReference type="EMBL" id="SEP54495.1"/>
    </source>
</evidence>
<sequence>MRPRLSVLAALATGIGIGLAGCGQQPPVSPQARQGGQADTSSQSGTSPADPAASWADGYCGAVTHLVRTLSNLPTVDPTSPQQASLTSSRLLTSVVGGIDETVAGLDRLGPPPLAGDEQARGELLHDFASVRQRADQVRQRIDSARDTDATRAALGEARSTLDEVAKLDLLKALDATPELSAAGKRAPGCQQLVVPPAPQ</sequence>
<protein>
    <submittedName>
        <fullName evidence="3">Uncharacterized protein</fullName>
    </submittedName>
</protein>
<evidence type="ECO:0000256" key="2">
    <source>
        <dbReference type="SAM" id="SignalP"/>
    </source>
</evidence>
<keyword evidence="2" id="KW-0732">Signal</keyword>
<feature type="chain" id="PRO_5039584254" evidence="2">
    <location>
        <begin position="21"/>
        <end position="200"/>
    </location>
</feature>
<accession>A0A1H8YQK9</accession>
<dbReference type="OrthoDB" id="3637233at2"/>
<feature type="compositionally biased region" description="Polar residues" evidence="1">
    <location>
        <begin position="31"/>
        <end position="47"/>
    </location>
</feature>
<dbReference type="Proteomes" id="UP000198582">
    <property type="component" value="Unassembled WGS sequence"/>
</dbReference>
<dbReference type="EMBL" id="FOEF01000050">
    <property type="protein sequence ID" value="SEP54495.1"/>
    <property type="molecule type" value="Genomic_DNA"/>
</dbReference>
<keyword evidence="4" id="KW-1185">Reference proteome</keyword>
<proteinExistence type="predicted"/>
<feature type="region of interest" description="Disordered" evidence="1">
    <location>
        <begin position="24"/>
        <end position="53"/>
    </location>
</feature>
<dbReference type="PROSITE" id="PS51257">
    <property type="entry name" value="PROKAR_LIPOPROTEIN"/>
    <property type="match status" value="1"/>
</dbReference>
<feature type="region of interest" description="Disordered" evidence="1">
    <location>
        <begin position="180"/>
        <end position="200"/>
    </location>
</feature>
<feature type="signal peptide" evidence="2">
    <location>
        <begin position="1"/>
        <end position="20"/>
    </location>
</feature>
<dbReference type="RefSeq" id="WP_091629807.1">
    <property type="nucleotide sequence ID" value="NZ_FOEF01000050.1"/>
</dbReference>
<dbReference type="AlphaFoldDB" id="A0A1H8YQK9"/>
<name>A0A1H8YQK9_9PSEU</name>
<reference evidence="3 4" key="1">
    <citation type="submission" date="2016-10" db="EMBL/GenBank/DDBJ databases">
        <authorList>
            <person name="de Groot N.N."/>
        </authorList>
    </citation>
    <scope>NUCLEOTIDE SEQUENCE [LARGE SCALE GENOMIC DNA]</scope>
    <source>
        <strain evidence="3 4">DSM 44993</strain>
    </source>
</reference>
<gene>
    <name evidence="3" type="ORF">SAMN04489732_1508</name>
</gene>